<dbReference type="NCBIfam" id="NF043034">
    <property type="entry name" value="OxoTetrPhDc"/>
    <property type="match status" value="1"/>
</dbReference>
<dbReference type="InterPro" id="IPR050197">
    <property type="entry name" value="Aldolase_class_II_sugar_metab"/>
</dbReference>
<protein>
    <recommendedName>
        <fullName evidence="9">3-oxo-tetronate 4-phosphate decarboxylase</fullName>
        <ecNumber evidence="8">4.1.1.104</ecNumber>
    </recommendedName>
</protein>
<evidence type="ECO:0000256" key="10">
    <source>
        <dbReference type="ARBA" id="ARBA00047520"/>
    </source>
</evidence>
<gene>
    <name evidence="13" type="ORF">HZ995_04470</name>
</gene>
<name>A0A975I818_9RHOB</name>
<keyword evidence="5" id="KW-0456">Lyase</keyword>
<dbReference type="KEGG" id="cact:HZ995_04470"/>
<proteinExistence type="inferred from homology"/>
<evidence type="ECO:0000256" key="1">
    <source>
        <dbReference type="ARBA" id="ARBA00001947"/>
    </source>
</evidence>
<accession>A0A975I818</accession>
<dbReference type="PANTHER" id="PTHR22789">
    <property type="entry name" value="FUCULOSE PHOSPHATE ALDOLASE"/>
    <property type="match status" value="1"/>
</dbReference>
<dbReference type="AlphaFoldDB" id="A0A975I818"/>
<evidence type="ECO:0000256" key="6">
    <source>
        <dbReference type="ARBA" id="ARBA00023277"/>
    </source>
</evidence>
<dbReference type="GO" id="GO:0019323">
    <property type="term" value="P:pentose catabolic process"/>
    <property type="evidence" value="ECO:0007669"/>
    <property type="project" value="InterPro"/>
</dbReference>
<keyword evidence="4" id="KW-0862">Zinc</keyword>
<comment type="catalytic activity">
    <reaction evidence="10">
        <text>3-dehydro-4-O-phospho-D-erythronate + H(+) = dihydroxyacetone phosphate + CO2</text>
        <dbReference type="Rhea" id="RHEA:52416"/>
        <dbReference type="ChEBI" id="CHEBI:15378"/>
        <dbReference type="ChEBI" id="CHEBI:16526"/>
        <dbReference type="ChEBI" id="CHEBI:57642"/>
        <dbReference type="ChEBI" id="CHEBI:136593"/>
        <dbReference type="EC" id="4.1.1.104"/>
    </reaction>
</comment>
<evidence type="ECO:0000256" key="4">
    <source>
        <dbReference type="ARBA" id="ARBA00022833"/>
    </source>
</evidence>
<dbReference type="InterPro" id="IPR050013">
    <property type="entry name" value="OtnC"/>
</dbReference>
<evidence type="ECO:0000313" key="13">
    <source>
        <dbReference type="EMBL" id="QTN36778.1"/>
    </source>
</evidence>
<comment type="cofactor">
    <cofactor evidence="1">
        <name>Zn(2+)</name>
        <dbReference type="ChEBI" id="CHEBI:29105"/>
    </cofactor>
</comment>
<dbReference type="EMBL" id="CP060010">
    <property type="protein sequence ID" value="QTN36778.1"/>
    <property type="molecule type" value="Genomic_DNA"/>
</dbReference>
<dbReference type="RefSeq" id="WP_209357474.1">
    <property type="nucleotide sequence ID" value="NZ_CP060010.1"/>
</dbReference>
<evidence type="ECO:0000256" key="11">
    <source>
        <dbReference type="ARBA" id="ARBA00048603"/>
    </source>
</evidence>
<dbReference type="GO" id="GO:0046872">
    <property type="term" value="F:metal ion binding"/>
    <property type="evidence" value="ECO:0007669"/>
    <property type="project" value="UniProtKB-KW"/>
</dbReference>
<dbReference type="Proteomes" id="UP000665026">
    <property type="component" value="Chromosome"/>
</dbReference>
<evidence type="ECO:0000256" key="5">
    <source>
        <dbReference type="ARBA" id="ARBA00023239"/>
    </source>
</evidence>
<sequence>MSELSQTCEDIARIAKSMFDRGLTPGSTGNLSVKLSDGSFLITPSGSSMGSLEPSRISHLSPTLELLDGDPPTKEIPLHMAFYETRPSAKAVVHLHSTYATLLSMLPGIDPDNVLPPMTPYAIMLLGKVKLLPFFLPGDNGMGQSVRELNGEHAAVILANHGPVVSGRSLRKAAYAYEELEETAKLAVLARGLNPRLLTQCQVELIKRKYPVDK</sequence>
<evidence type="ECO:0000256" key="3">
    <source>
        <dbReference type="ARBA" id="ARBA00022723"/>
    </source>
</evidence>
<dbReference type="Pfam" id="PF00596">
    <property type="entry name" value="Aldolase_II"/>
    <property type="match status" value="1"/>
</dbReference>
<dbReference type="Gene3D" id="3.40.225.10">
    <property type="entry name" value="Class II aldolase/adducin N-terminal domain"/>
    <property type="match status" value="1"/>
</dbReference>
<comment type="similarity">
    <text evidence="2">Belongs to the aldolase class II family. AraD/FucA subfamily.</text>
</comment>
<dbReference type="SMART" id="SM01007">
    <property type="entry name" value="Aldolase_II"/>
    <property type="match status" value="1"/>
</dbReference>
<evidence type="ECO:0000259" key="12">
    <source>
        <dbReference type="SMART" id="SM01007"/>
    </source>
</evidence>
<dbReference type="GO" id="GO:0005829">
    <property type="term" value="C:cytosol"/>
    <property type="evidence" value="ECO:0007669"/>
    <property type="project" value="TreeGrafter"/>
</dbReference>
<evidence type="ECO:0000313" key="14">
    <source>
        <dbReference type="Proteomes" id="UP000665026"/>
    </source>
</evidence>
<evidence type="ECO:0000256" key="2">
    <source>
        <dbReference type="ARBA" id="ARBA00010037"/>
    </source>
</evidence>
<dbReference type="InterPro" id="IPR036409">
    <property type="entry name" value="Aldolase_II/adducin_N_sf"/>
</dbReference>
<reference evidence="13" key="1">
    <citation type="submission" date="2020-07" db="EMBL/GenBank/DDBJ databases">
        <title>Genome sequences of bacteria associated with the marine, planktonic diatom Thalassiosira profunda strain ECT2AJA-044.</title>
        <authorList>
            <person name="Gargas C.B."/>
            <person name="Roberts W.R."/>
            <person name="Alverson A.J."/>
        </authorList>
    </citation>
    <scope>NUCLEOTIDE SEQUENCE</scope>
    <source>
        <strain evidence="13">ECT2AJA-044</strain>
    </source>
</reference>
<dbReference type="GO" id="GO:0016832">
    <property type="term" value="F:aldehyde-lyase activity"/>
    <property type="evidence" value="ECO:0007669"/>
    <property type="project" value="InterPro"/>
</dbReference>
<keyword evidence="3" id="KW-0479">Metal-binding</keyword>
<evidence type="ECO:0000256" key="7">
    <source>
        <dbReference type="ARBA" id="ARBA00044745"/>
    </source>
</evidence>
<dbReference type="InterPro" id="IPR001303">
    <property type="entry name" value="Aldolase_II/adducin_N"/>
</dbReference>
<dbReference type="SUPFAM" id="SSF53639">
    <property type="entry name" value="AraD/HMP-PK domain-like"/>
    <property type="match status" value="1"/>
</dbReference>
<evidence type="ECO:0000256" key="8">
    <source>
        <dbReference type="ARBA" id="ARBA00044772"/>
    </source>
</evidence>
<dbReference type="FunFam" id="3.40.225.10:FF:000008">
    <property type="entry name" value="Sugar aldolase"/>
    <property type="match status" value="1"/>
</dbReference>
<comment type="function">
    <text evidence="7">Catalyzes the decarboxylation of 3-oxo-tetronate 4-phosphate to dihydroxyacetone phosphate (DHAP) and CO(2).</text>
</comment>
<comment type="catalytic activity">
    <reaction evidence="11">
        <text>3-dehydro-4-O-phospho-L-erythronate + H(+) = dihydroxyacetone phosphate + CO2</text>
        <dbReference type="Rhea" id="RHEA:52404"/>
        <dbReference type="ChEBI" id="CHEBI:15378"/>
        <dbReference type="ChEBI" id="CHEBI:16526"/>
        <dbReference type="ChEBI" id="CHEBI:57642"/>
        <dbReference type="ChEBI" id="CHEBI:136592"/>
        <dbReference type="EC" id="4.1.1.104"/>
    </reaction>
</comment>
<keyword evidence="6" id="KW-0119">Carbohydrate metabolism</keyword>
<evidence type="ECO:0000256" key="9">
    <source>
        <dbReference type="ARBA" id="ARBA00044803"/>
    </source>
</evidence>
<feature type="domain" description="Class II aldolase/adducin N-terminal" evidence="12">
    <location>
        <begin position="9"/>
        <end position="188"/>
    </location>
</feature>
<dbReference type="NCBIfam" id="NF006000">
    <property type="entry name" value="PRK08130.1"/>
    <property type="match status" value="1"/>
</dbReference>
<organism evidence="13 14">
    <name type="scientific">Cognatishimia activa</name>
    <dbReference type="NCBI Taxonomy" id="1715691"/>
    <lineage>
        <taxon>Bacteria</taxon>
        <taxon>Pseudomonadati</taxon>
        <taxon>Pseudomonadota</taxon>
        <taxon>Alphaproteobacteria</taxon>
        <taxon>Rhodobacterales</taxon>
        <taxon>Paracoccaceae</taxon>
        <taxon>Cognatishimia</taxon>
    </lineage>
</organism>
<dbReference type="EC" id="4.1.1.104" evidence="8"/>
<dbReference type="PANTHER" id="PTHR22789:SF0">
    <property type="entry name" value="3-OXO-TETRONATE 4-PHOSPHATE DECARBOXYLASE-RELATED"/>
    <property type="match status" value="1"/>
</dbReference>